<dbReference type="InterPro" id="IPR000014">
    <property type="entry name" value="PAS"/>
</dbReference>
<keyword evidence="5" id="KW-0812">Transmembrane</keyword>
<dbReference type="Gene3D" id="1.20.5.1930">
    <property type="match status" value="1"/>
</dbReference>
<dbReference type="Pfam" id="PF07730">
    <property type="entry name" value="HisKA_3"/>
    <property type="match status" value="1"/>
</dbReference>
<feature type="domain" description="Histidine kinase" evidence="6">
    <location>
        <begin position="564"/>
        <end position="754"/>
    </location>
</feature>
<keyword evidence="1" id="KW-0808">Transferase</keyword>
<dbReference type="SUPFAM" id="SSF55785">
    <property type="entry name" value="PYP-like sensor domain (PAS domain)"/>
    <property type="match status" value="2"/>
</dbReference>
<feature type="coiled-coil region" evidence="4">
    <location>
        <begin position="526"/>
        <end position="556"/>
    </location>
</feature>
<feature type="transmembrane region" description="Helical" evidence="5">
    <location>
        <begin position="43"/>
        <end position="64"/>
    </location>
</feature>
<reference evidence="8 9" key="1">
    <citation type="submission" date="2019-03" db="EMBL/GenBank/DDBJ databases">
        <title>Complete genome sequence of Ferrigenium kumadai strain An22, a microaerophilic iron-oxidizing bacterium isolated from a paddy field soil.</title>
        <authorList>
            <person name="Watanabe T."/>
            <person name="Asakawa S."/>
        </authorList>
    </citation>
    <scope>NUCLEOTIDE SEQUENCE [LARGE SCALE GENOMIC DNA]</scope>
    <source>
        <strain evidence="8 9">An22</strain>
    </source>
</reference>
<dbReference type="Pfam" id="PF08448">
    <property type="entry name" value="PAS_4"/>
    <property type="match status" value="2"/>
</dbReference>
<feature type="transmembrane region" description="Helical" evidence="5">
    <location>
        <begin position="144"/>
        <end position="165"/>
    </location>
</feature>
<dbReference type="Pfam" id="PF02518">
    <property type="entry name" value="HATPase_c"/>
    <property type="match status" value="1"/>
</dbReference>
<dbReference type="PROSITE" id="PS50109">
    <property type="entry name" value="HIS_KIN"/>
    <property type="match status" value="1"/>
</dbReference>
<dbReference type="NCBIfam" id="TIGR00229">
    <property type="entry name" value="sensory_box"/>
    <property type="match status" value="1"/>
</dbReference>
<feature type="transmembrane region" description="Helical" evidence="5">
    <location>
        <begin position="185"/>
        <end position="204"/>
    </location>
</feature>
<feature type="transmembrane region" description="Helical" evidence="5">
    <location>
        <begin position="216"/>
        <end position="239"/>
    </location>
</feature>
<evidence type="ECO:0000256" key="5">
    <source>
        <dbReference type="SAM" id="Phobius"/>
    </source>
</evidence>
<evidence type="ECO:0000256" key="1">
    <source>
        <dbReference type="ARBA" id="ARBA00022679"/>
    </source>
</evidence>
<dbReference type="AlphaFoldDB" id="A0AAN1W0K9"/>
<dbReference type="PROSITE" id="PS50113">
    <property type="entry name" value="PAC"/>
    <property type="match status" value="1"/>
</dbReference>
<evidence type="ECO:0000259" key="6">
    <source>
        <dbReference type="PROSITE" id="PS50109"/>
    </source>
</evidence>
<keyword evidence="5" id="KW-0472">Membrane</keyword>
<dbReference type="InterPro" id="IPR011712">
    <property type="entry name" value="Sig_transdc_His_kin_sub3_dim/P"/>
</dbReference>
<gene>
    <name evidence="8" type="ORF">FGKAn22_14340</name>
</gene>
<dbReference type="InterPro" id="IPR005467">
    <property type="entry name" value="His_kinase_dom"/>
</dbReference>
<dbReference type="KEGG" id="fku:FGKAn22_14340"/>
<feature type="transmembrane region" description="Helical" evidence="5">
    <location>
        <begin position="76"/>
        <end position="94"/>
    </location>
</feature>
<keyword evidence="3" id="KW-0902">Two-component regulatory system</keyword>
<dbReference type="SMART" id="SM00387">
    <property type="entry name" value="HATPase_c"/>
    <property type="match status" value="1"/>
</dbReference>
<dbReference type="InterPro" id="IPR035965">
    <property type="entry name" value="PAS-like_dom_sf"/>
</dbReference>
<dbReference type="Pfam" id="PF17159">
    <property type="entry name" value="MASE3"/>
    <property type="match status" value="1"/>
</dbReference>
<organism evidence="8 9">
    <name type="scientific">Ferrigenium kumadai</name>
    <dbReference type="NCBI Taxonomy" id="1682490"/>
    <lineage>
        <taxon>Bacteria</taxon>
        <taxon>Pseudomonadati</taxon>
        <taxon>Pseudomonadota</taxon>
        <taxon>Betaproteobacteria</taxon>
        <taxon>Nitrosomonadales</taxon>
        <taxon>Gallionellaceae</taxon>
        <taxon>Ferrigenium</taxon>
    </lineage>
</organism>
<feature type="transmembrane region" description="Helical" evidence="5">
    <location>
        <begin position="114"/>
        <end position="132"/>
    </location>
</feature>
<name>A0AAN1W0K9_9PROT</name>
<dbReference type="Gene3D" id="3.30.565.10">
    <property type="entry name" value="Histidine kinase-like ATPase, C-terminal domain"/>
    <property type="match status" value="1"/>
</dbReference>
<dbReference type="Proteomes" id="UP001319121">
    <property type="component" value="Chromosome"/>
</dbReference>
<dbReference type="CDD" id="cd00130">
    <property type="entry name" value="PAS"/>
    <property type="match status" value="1"/>
</dbReference>
<evidence type="ECO:0000256" key="2">
    <source>
        <dbReference type="ARBA" id="ARBA00022777"/>
    </source>
</evidence>
<accession>A0AAN1W0K9</accession>
<evidence type="ECO:0000313" key="8">
    <source>
        <dbReference type="EMBL" id="BBI99741.1"/>
    </source>
</evidence>
<dbReference type="GO" id="GO:0016020">
    <property type="term" value="C:membrane"/>
    <property type="evidence" value="ECO:0007669"/>
    <property type="project" value="InterPro"/>
</dbReference>
<keyword evidence="9" id="KW-1185">Reference proteome</keyword>
<dbReference type="InterPro" id="IPR033425">
    <property type="entry name" value="MASE3"/>
</dbReference>
<dbReference type="InterPro" id="IPR013656">
    <property type="entry name" value="PAS_4"/>
</dbReference>
<sequence length="755" mass="85017">MPFDNPMLRRINWPLAGMAALFLVVFLMPPLQALQGVDVMPLWAHVAGETFSIVIAMMMFGIVWNAYGVDRPGNTLIIACGFLAVGLLDFGHMLSFKGMPDFVTPSGPEKAIQFWLAMRFVVALTLLAVALRSWQPLSNPRIRYGLLTGSLAITAFIFWLVLALGQELPHTFIEGEGLTPLKVGAEYFIIAMFMASAVLFYRQAQRPPGPFRSFDSANLFAASVISMLSELSLVLYSAVGDIFNLLGHVYEIVSYVFIYRAVFVDSVREPYSKLQQAKESLASSRQMLRSIIDNVPARIFWKDHESRYLGANNLFLRDAGVSDESQLIGKNDFELFPEQAELFRADDRRVMETGTPKLDYEEPIKTAEGRTGYLLTSKVLLRGTDGKVSGVLGTYVDITEQKRMAKLLQASELEFRALAENSPNIILRYDWDCRLIYANSAYERETQVPADEAMYLTPDRHWRATMPVGEYKRKLVQVMETGVPCEILLEWKRLDNGHSTSYAFQVVAERSMDGKVEGVLAIGHNVTALMAAEQRLEESYAQLRELTTRREEAREDERKRIARDIHDELGQMLTALRMEVSLLRMTFGQDNPQLMGQVQNIMGHVDATIQVVRNVAAKLRPAVLDMGIVSAMEWQMGEFAKRSGIRCGLNISEEDIYLDEERSTALYRVVQESLTNVARHAQAENVDISLWRDGESYLLEVRDDGKGFDPETLKKKTFGLMGIRERVMLLQGELDITSEPGSGTTVSVRIPVHRA</sequence>
<evidence type="ECO:0000256" key="4">
    <source>
        <dbReference type="SAM" id="Coils"/>
    </source>
</evidence>
<dbReference type="GO" id="GO:0000155">
    <property type="term" value="F:phosphorelay sensor kinase activity"/>
    <property type="evidence" value="ECO:0007669"/>
    <property type="project" value="InterPro"/>
</dbReference>
<evidence type="ECO:0000256" key="3">
    <source>
        <dbReference type="ARBA" id="ARBA00023012"/>
    </source>
</evidence>
<protein>
    <submittedName>
        <fullName evidence="8">Uncharacterized protein</fullName>
    </submittedName>
</protein>
<dbReference type="CDD" id="cd16917">
    <property type="entry name" value="HATPase_UhpB-NarQ-NarX-like"/>
    <property type="match status" value="1"/>
</dbReference>
<dbReference type="InterPro" id="IPR036890">
    <property type="entry name" value="HATPase_C_sf"/>
</dbReference>
<dbReference type="EMBL" id="AP019536">
    <property type="protein sequence ID" value="BBI99741.1"/>
    <property type="molecule type" value="Genomic_DNA"/>
</dbReference>
<keyword evidence="5" id="KW-1133">Transmembrane helix</keyword>
<dbReference type="Gene3D" id="3.30.450.20">
    <property type="entry name" value="PAS domain"/>
    <property type="match status" value="2"/>
</dbReference>
<dbReference type="InterPro" id="IPR000700">
    <property type="entry name" value="PAS-assoc_C"/>
</dbReference>
<dbReference type="GO" id="GO:0046983">
    <property type="term" value="F:protein dimerization activity"/>
    <property type="evidence" value="ECO:0007669"/>
    <property type="project" value="InterPro"/>
</dbReference>
<proteinExistence type="predicted"/>
<dbReference type="PANTHER" id="PTHR24421:SF59">
    <property type="entry name" value="OXYGEN SENSOR HISTIDINE KINASE NREB"/>
    <property type="match status" value="1"/>
</dbReference>
<evidence type="ECO:0000313" key="9">
    <source>
        <dbReference type="Proteomes" id="UP001319121"/>
    </source>
</evidence>
<dbReference type="InterPro" id="IPR050482">
    <property type="entry name" value="Sensor_HK_TwoCompSys"/>
</dbReference>
<dbReference type="SUPFAM" id="SSF55874">
    <property type="entry name" value="ATPase domain of HSP90 chaperone/DNA topoisomerase II/histidine kinase"/>
    <property type="match status" value="1"/>
</dbReference>
<evidence type="ECO:0000259" key="7">
    <source>
        <dbReference type="PROSITE" id="PS50113"/>
    </source>
</evidence>
<keyword evidence="4" id="KW-0175">Coiled coil</keyword>
<feature type="domain" description="PAC" evidence="7">
    <location>
        <begin position="358"/>
        <end position="410"/>
    </location>
</feature>
<keyword evidence="2" id="KW-0418">Kinase</keyword>
<dbReference type="PANTHER" id="PTHR24421">
    <property type="entry name" value="NITRATE/NITRITE SENSOR PROTEIN NARX-RELATED"/>
    <property type="match status" value="1"/>
</dbReference>
<dbReference type="InterPro" id="IPR003594">
    <property type="entry name" value="HATPase_dom"/>
</dbReference>